<sequence length="20" mass="2431">MGKKLLSLTTWKEKRKAKRK</sequence>
<name>A0A1R3KCN7_COCAP</name>
<accession>A0A1R3KCN7</accession>
<feature type="region of interest" description="Disordered" evidence="1">
    <location>
        <begin position="1"/>
        <end position="20"/>
    </location>
</feature>
<dbReference type="Proteomes" id="UP000188268">
    <property type="component" value="Unassembled WGS sequence"/>
</dbReference>
<protein>
    <submittedName>
        <fullName evidence="2">Uncharacterized protein</fullName>
    </submittedName>
</protein>
<evidence type="ECO:0000313" key="2">
    <source>
        <dbReference type="EMBL" id="OMP04867.1"/>
    </source>
</evidence>
<evidence type="ECO:0000256" key="1">
    <source>
        <dbReference type="SAM" id="MobiDB-lite"/>
    </source>
</evidence>
<comment type="caution">
    <text evidence="2">The sequence shown here is derived from an EMBL/GenBank/DDBJ whole genome shotgun (WGS) entry which is preliminary data.</text>
</comment>
<organism evidence="2 3">
    <name type="scientific">Corchorus capsularis</name>
    <name type="common">Jute</name>
    <dbReference type="NCBI Taxonomy" id="210143"/>
    <lineage>
        <taxon>Eukaryota</taxon>
        <taxon>Viridiplantae</taxon>
        <taxon>Streptophyta</taxon>
        <taxon>Embryophyta</taxon>
        <taxon>Tracheophyta</taxon>
        <taxon>Spermatophyta</taxon>
        <taxon>Magnoliopsida</taxon>
        <taxon>eudicotyledons</taxon>
        <taxon>Gunneridae</taxon>
        <taxon>Pentapetalae</taxon>
        <taxon>rosids</taxon>
        <taxon>malvids</taxon>
        <taxon>Malvales</taxon>
        <taxon>Malvaceae</taxon>
        <taxon>Grewioideae</taxon>
        <taxon>Apeibeae</taxon>
        <taxon>Corchorus</taxon>
    </lineage>
</organism>
<reference evidence="2 3" key="1">
    <citation type="submission" date="2013-09" db="EMBL/GenBank/DDBJ databases">
        <title>Corchorus capsularis genome sequencing.</title>
        <authorList>
            <person name="Alam M."/>
            <person name="Haque M.S."/>
            <person name="Islam M.S."/>
            <person name="Emdad E.M."/>
            <person name="Islam M.M."/>
            <person name="Ahmed B."/>
            <person name="Halim A."/>
            <person name="Hossen Q.M.M."/>
            <person name="Hossain M.Z."/>
            <person name="Ahmed R."/>
            <person name="Khan M.M."/>
            <person name="Islam R."/>
            <person name="Rashid M.M."/>
            <person name="Khan S.A."/>
            <person name="Rahman M.S."/>
            <person name="Alam M."/>
        </authorList>
    </citation>
    <scope>NUCLEOTIDE SEQUENCE [LARGE SCALE GENOMIC DNA]</scope>
    <source>
        <strain evidence="3">cv. CVL-1</strain>
        <tissue evidence="2">Whole seedling</tissue>
    </source>
</reference>
<dbReference type="EMBL" id="AWWV01005576">
    <property type="protein sequence ID" value="OMP04867.1"/>
    <property type="molecule type" value="Genomic_DNA"/>
</dbReference>
<feature type="non-terminal residue" evidence="2">
    <location>
        <position position="20"/>
    </location>
</feature>
<keyword evidence="3" id="KW-1185">Reference proteome</keyword>
<proteinExistence type="predicted"/>
<dbReference type="AlphaFoldDB" id="A0A1R3KCN7"/>
<dbReference type="Gramene" id="OMP04867">
    <property type="protein sequence ID" value="OMP04867"/>
    <property type="gene ID" value="CCACVL1_02117"/>
</dbReference>
<evidence type="ECO:0000313" key="3">
    <source>
        <dbReference type="Proteomes" id="UP000188268"/>
    </source>
</evidence>
<gene>
    <name evidence="2" type="ORF">CCACVL1_02117</name>
</gene>